<dbReference type="EMBL" id="VSWD01000013">
    <property type="protein sequence ID" value="KAK3083719.1"/>
    <property type="molecule type" value="Genomic_DNA"/>
</dbReference>
<dbReference type="GO" id="GO:0016402">
    <property type="term" value="F:pristanoyl-CoA oxidase activity"/>
    <property type="evidence" value="ECO:0007669"/>
    <property type="project" value="TreeGrafter"/>
</dbReference>
<reference evidence="15" key="1">
    <citation type="submission" date="2019-08" db="EMBL/GenBank/DDBJ databases">
        <title>The improved chromosome-level genome for the pearl oyster Pinctada fucata martensii using PacBio sequencing and Hi-C.</title>
        <authorList>
            <person name="Zheng Z."/>
        </authorList>
    </citation>
    <scope>NUCLEOTIDE SEQUENCE</scope>
    <source>
        <strain evidence="15">ZZ-2019</strain>
        <tissue evidence="15">Adductor muscle</tissue>
    </source>
</reference>
<evidence type="ECO:0000256" key="7">
    <source>
        <dbReference type="ARBA" id="ARBA00022827"/>
    </source>
</evidence>
<evidence type="ECO:0000259" key="14">
    <source>
        <dbReference type="Pfam" id="PF22924"/>
    </source>
</evidence>
<dbReference type="InterPro" id="IPR002655">
    <property type="entry name" value="Acyl-CoA_oxidase_C"/>
</dbReference>
<dbReference type="InterPro" id="IPR046373">
    <property type="entry name" value="Acyl-CoA_Oxase/DH_mid-dom_sf"/>
</dbReference>
<evidence type="ECO:0000313" key="16">
    <source>
        <dbReference type="Proteomes" id="UP001186944"/>
    </source>
</evidence>
<feature type="domain" description="Acyl-CoA oxidase/dehydrogenase middle" evidence="13">
    <location>
        <begin position="288"/>
        <end position="398"/>
    </location>
</feature>
<evidence type="ECO:0000313" key="15">
    <source>
        <dbReference type="EMBL" id="KAK3083719.1"/>
    </source>
</evidence>
<evidence type="ECO:0000256" key="11">
    <source>
        <dbReference type="ARBA" id="ARBA00023140"/>
    </source>
</evidence>
<dbReference type="GO" id="GO:0071949">
    <property type="term" value="F:FAD binding"/>
    <property type="evidence" value="ECO:0007669"/>
    <property type="project" value="InterPro"/>
</dbReference>
<keyword evidence="10" id="KW-0443">Lipid metabolism</keyword>
<dbReference type="InterPro" id="IPR055060">
    <property type="entry name" value="ACOX_C_alpha1"/>
</dbReference>
<dbReference type="FunFam" id="2.40.110.10:FF:000005">
    <property type="entry name" value="Acyl-coenzyme A oxidase"/>
    <property type="match status" value="1"/>
</dbReference>
<dbReference type="Proteomes" id="UP001186944">
    <property type="component" value="Unassembled WGS sequence"/>
</dbReference>
<accession>A0AA88XEE4</accession>
<dbReference type="SUPFAM" id="SSF47203">
    <property type="entry name" value="Acyl-CoA dehydrogenase C-terminal domain-like"/>
    <property type="match status" value="2"/>
</dbReference>
<keyword evidence="11" id="KW-0576">Peroxisome</keyword>
<dbReference type="InterPro" id="IPR006091">
    <property type="entry name" value="Acyl-CoA_Oxase/DH_mid-dom"/>
</dbReference>
<dbReference type="PANTHER" id="PTHR10909">
    <property type="entry name" value="ELECTRON TRANSPORT OXIDOREDUCTASE"/>
    <property type="match status" value="1"/>
</dbReference>
<dbReference type="AlphaFoldDB" id="A0AA88XEE4"/>
<evidence type="ECO:0000256" key="4">
    <source>
        <dbReference type="ARBA" id="ARBA00006288"/>
    </source>
</evidence>
<dbReference type="InterPro" id="IPR036250">
    <property type="entry name" value="AcylCo_DH-like_C"/>
</dbReference>
<sequence length="835" mass="94477">MDDNSNPKSVRFSGAGAGALDSSVVIPGSENGSLQSDLMSLELLQDPVSGPLDLYRKKASFDWKQMRIFMDGEDILRFKNHIWTTLEKDPLFSQPMETPTLEKYREQNFLRCKRLFEYNFIDDQKIYENPLRHKIFTDSLGMYDWSLSAKYQLNMEMTAGTITSSGSPRHAEIVDKIQSFDNRIWRTLEMDPLFSQPTETQSLEKLREVTFLRCKRLFEYNFLDEKESQTGNSLKGKILTDCLGMYDWSLSTKYKLTITMCGGTVNMSGSSRHADIVAKIKNMDYFGCFALTELSHGSNTKAMRTTATYVPQTQEFELNTPDFEATKIWSGNMGKNATHSVVYAQLYTPDGRCHGLHSFIVPIRDPKTLHSMPGVIVGDMGEKLGQNGLDNGFMSFNKYRIPREYLLNRTGDVKQDGTYVTPFKDPNKRFGASLGALSGGRVGITGMSTCNLKLCMPIAIRYSAVRRQFGPRADGEEIPVIEYQLQQWRLIPFLAATYVLEHFSDAFFMDFVALRLGIMVKDNSERQAELGKEIHAISCASKPLAGWIARDAIQECREACGGHGYFKVNRLGQLRNDNDPNCTYEGDNNVILQQTSNYLFSMLEKVRQGVTIETPLGSLDFLNDMKNILKTTFQVNSVADCMKPETSVSAFRWLVCRLLLDSSDRLREQLQAGKDGFTARNDSQAYFCRSLALAYIELTVLERFYKMIVEGKNDEPVPPSLVPVLSRMCALFGLWRLERHLSTLYQGGYIHGSEPPKLIQEAILRLCNELKDDSVSLVDAIAPTDFILNSPIGRSDGQIYKNLYGAMIQGPNALERPTWWQEFVNKPVIGSKSKL</sequence>
<feature type="domain" description="Acyl-CoA oxidase C-terminal" evidence="12">
    <location>
        <begin position="644"/>
        <end position="827"/>
    </location>
</feature>
<dbReference type="Pfam" id="PF01756">
    <property type="entry name" value="ACOX"/>
    <property type="match status" value="1"/>
</dbReference>
<dbReference type="Pfam" id="PF02770">
    <property type="entry name" value="Acyl-CoA_dh_M"/>
    <property type="match status" value="1"/>
</dbReference>
<keyword evidence="16" id="KW-1185">Reference proteome</keyword>
<keyword evidence="8" id="KW-0276">Fatty acid metabolism</keyword>
<dbReference type="Pfam" id="PF22924">
    <property type="entry name" value="ACOX_C_alpha1"/>
    <property type="match status" value="1"/>
</dbReference>
<proteinExistence type="inferred from homology"/>
<dbReference type="SUPFAM" id="SSF56645">
    <property type="entry name" value="Acyl-CoA dehydrogenase NM domain-like"/>
    <property type="match status" value="1"/>
</dbReference>
<dbReference type="GO" id="GO:0005504">
    <property type="term" value="F:fatty acid binding"/>
    <property type="evidence" value="ECO:0007669"/>
    <property type="project" value="TreeGrafter"/>
</dbReference>
<dbReference type="Gene3D" id="1.20.140.10">
    <property type="entry name" value="Butyryl-CoA Dehydrogenase, subunit A, domain 3"/>
    <property type="match status" value="2"/>
</dbReference>
<dbReference type="GO" id="GO:0005777">
    <property type="term" value="C:peroxisome"/>
    <property type="evidence" value="ECO:0007669"/>
    <property type="project" value="UniProtKB-SubCell"/>
</dbReference>
<keyword evidence="9" id="KW-0560">Oxidoreductase</keyword>
<dbReference type="PANTHER" id="PTHR10909:SF390">
    <property type="entry name" value="PEROXISOMAL ACYL-COENZYME A OXIDASE 3"/>
    <property type="match status" value="1"/>
</dbReference>
<comment type="pathway">
    <text evidence="3">Lipid metabolism.</text>
</comment>
<evidence type="ECO:0000256" key="1">
    <source>
        <dbReference type="ARBA" id="ARBA00001974"/>
    </source>
</evidence>
<dbReference type="FunFam" id="1.20.140.10:FF:000007">
    <property type="entry name" value="Acyl-coenzyme A oxidase"/>
    <property type="match status" value="1"/>
</dbReference>
<dbReference type="GO" id="GO:0033540">
    <property type="term" value="P:fatty acid beta-oxidation using acyl-CoA oxidase"/>
    <property type="evidence" value="ECO:0007669"/>
    <property type="project" value="TreeGrafter"/>
</dbReference>
<gene>
    <name evidence="15" type="ORF">FSP39_001991</name>
</gene>
<comment type="cofactor">
    <cofactor evidence="1">
        <name>FAD</name>
        <dbReference type="ChEBI" id="CHEBI:57692"/>
    </cofactor>
</comment>
<comment type="similarity">
    <text evidence="4">Belongs to the acyl-CoA oxidase family.</text>
</comment>
<dbReference type="InterPro" id="IPR009100">
    <property type="entry name" value="AcylCoA_DH/oxidase_NM_dom_sf"/>
</dbReference>
<evidence type="ECO:0000259" key="13">
    <source>
        <dbReference type="Pfam" id="PF02770"/>
    </source>
</evidence>
<evidence type="ECO:0000256" key="5">
    <source>
        <dbReference type="ARBA" id="ARBA00012870"/>
    </source>
</evidence>
<dbReference type="InterPro" id="IPR012258">
    <property type="entry name" value="Acyl-CoA_oxidase"/>
</dbReference>
<feature type="domain" description="Acyl-CoA oxidase C-alpha1" evidence="14">
    <location>
        <begin position="435"/>
        <end position="599"/>
    </location>
</feature>
<comment type="caution">
    <text evidence="15">The sequence shown here is derived from an EMBL/GenBank/DDBJ whole genome shotgun (WGS) entry which is preliminary data.</text>
</comment>
<organism evidence="15 16">
    <name type="scientific">Pinctada imbricata</name>
    <name type="common">Atlantic pearl-oyster</name>
    <name type="synonym">Pinctada martensii</name>
    <dbReference type="NCBI Taxonomy" id="66713"/>
    <lineage>
        <taxon>Eukaryota</taxon>
        <taxon>Metazoa</taxon>
        <taxon>Spiralia</taxon>
        <taxon>Lophotrochozoa</taxon>
        <taxon>Mollusca</taxon>
        <taxon>Bivalvia</taxon>
        <taxon>Autobranchia</taxon>
        <taxon>Pteriomorphia</taxon>
        <taxon>Pterioida</taxon>
        <taxon>Pterioidea</taxon>
        <taxon>Pteriidae</taxon>
        <taxon>Pinctada</taxon>
    </lineage>
</organism>
<evidence type="ECO:0000256" key="6">
    <source>
        <dbReference type="ARBA" id="ARBA00022630"/>
    </source>
</evidence>
<evidence type="ECO:0000256" key="9">
    <source>
        <dbReference type="ARBA" id="ARBA00023002"/>
    </source>
</evidence>
<dbReference type="Gene3D" id="2.40.110.10">
    <property type="entry name" value="Butyryl-CoA Dehydrogenase, subunit A, domain 2"/>
    <property type="match status" value="1"/>
</dbReference>
<evidence type="ECO:0000256" key="2">
    <source>
        <dbReference type="ARBA" id="ARBA00004275"/>
    </source>
</evidence>
<dbReference type="EC" id="1.3.3.6" evidence="5"/>
<evidence type="ECO:0000259" key="12">
    <source>
        <dbReference type="Pfam" id="PF01756"/>
    </source>
</evidence>
<dbReference type="FunFam" id="1.20.140.10:FF:000010">
    <property type="entry name" value="Acyl-coenzyme A oxidase"/>
    <property type="match status" value="1"/>
</dbReference>
<dbReference type="GO" id="GO:0055088">
    <property type="term" value="P:lipid homeostasis"/>
    <property type="evidence" value="ECO:0007669"/>
    <property type="project" value="TreeGrafter"/>
</dbReference>
<comment type="subcellular location">
    <subcellularLocation>
        <location evidence="2">Peroxisome</location>
    </subcellularLocation>
</comment>
<evidence type="ECO:0000256" key="10">
    <source>
        <dbReference type="ARBA" id="ARBA00023098"/>
    </source>
</evidence>
<evidence type="ECO:0000256" key="8">
    <source>
        <dbReference type="ARBA" id="ARBA00022832"/>
    </source>
</evidence>
<keyword evidence="6" id="KW-0285">Flavoprotein</keyword>
<evidence type="ECO:0000256" key="3">
    <source>
        <dbReference type="ARBA" id="ARBA00005189"/>
    </source>
</evidence>
<protein>
    <recommendedName>
        <fullName evidence="5">acyl-CoA oxidase</fullName>
        <ecNumber evidence="5">1.3.3.6</ecNumber>
    </recommendedName>
</protein>
<keyword evidence="7" id="KW-0274">FAD</keyword>
<name>A0AA88XEE4_PINIB</name>